<evidence type="ECO:0000256" key="1">
    <source>
        <dbReference type="ARBA" id="ARBA00004418"/>
    </source>
</evidence>
<reference evidence="6 7" key="1">
    <citation type="journal article" date="2016" name="Nat. Commun.">
        <title>Thousands of microbial genomes shed light on interconnected biogeochemical processes in an aquifer system.</title>
        <authorList>
            <person name="Anantharaman K."/>
            <person name="Brown C.T."/>
            <person name="Hug L.A."/>
            <person name="Sharon I."/>
            <person name="Castelle C.J."/>
            <person name="Probst A.J."/>
            <person name="Thomas B.C."/>
            <person name="Singh A."/>
            <person name="Wilkins M.J."/>
            <person name="Karaoz U."/>
            <person name="Brodie E.L."/>
            <person name="Williams K.H."/>
            <person name="Hubbard S.S."/>
            <person name="Banfield J.F."/>
        </authorList>
    </citation>
    <scope>NUCLEOTIDE SEQUENCE [LARGE SCALE GENOMIC DNA]</scope>
</reference>
<evidence type="ECO:0000313" key="6">
    <source>
        <dbReference type="EMBL" id="OGF41689.1"/>
    </source>
</evidence>
<sequence>MKQKNLLFIVILVCSFIFTNVACTSIDYTKQTKIRIGWQVPWATQGQIVQILKHTDILKKNGLEAEFVGRTYGPELNAAALGGEIDVVLTADQPAAALFSKDKGWIGIGRLMYNRTSTYVPINSSINTIKELKDKTIGIPIGAAAERVTNEALIRNGLDPKKDVKIINIDIRNQGALVVLNKDKIKWDQFDALSGFDPTPAIFESRRYVKVLDVGKVCSLVLMNNDFIKKNPKVAEKMMQSIFDAYDYYRKNVEQANKWFMQESRLNDIDQNACNIAASIEPNIKVEDRAKMRVYFIEEDFEIMQRAADFIETKIGKRVNMKEFVNNIYVKDIK</sequence>
<gene>
    <name evidence="6" type="ORF">A2531_05995</name>
</gene>
<evidence type="ECO:0000313" key="7">
    <source>
        <dbReference type="Proteomes" id="UP000177579"/>
    </source>
</evidence>
<evidence type="ECO:0000256" key="2">
    <source>
        <dbReference type="ARBA" id="ARBA00010742"/>
    </source>
</evidence>
<dbReference type="GO" id="GO:0042597">
    <property type="term" value="C:periplasmic space"/>
    <property type="evidence" value="ECO:0007669"/>
    <property type="project" value="UniProtKB-SubCell"/>
</dbReference>
<dbReference type="InterPro" id="IPR015168">
    <property type="entry name" value="SsuA/THI5"/>
</dbReference>
<comment type="caution">
    <text evidence="6">The sequence shown here is derived from an EMBL/GenBank/DDBJ whole genome shotgun (WGS) entry which is preliminary data.</text>
</comment>
<organism evidence="6 7">
    <name type="scientific">Candidatus Falkowbacteria bacterium RIFOXYD2_FULL_34_120</name>
    <dbReference type="NCBI Taxonomy" id="1798007"/>
    <lineage>
        <taxon>Bacteria</taxon>
        <taxon>Candidatus Falkowiibacteriota</taxon>
    </lineage>
</organism>
<evidence type="ECO:0000256" key="3">
    <source>
        <dbReference type="ARBA" id="ARBA00022729"/>
    </source>
</evidence>
<dbReference type="Proteomes" id="UP000177579">
    <property type="component" value="Unassembled WGS sequence"/>
</dbReference>
<dbReference type="Gene3D" id="3.40.190.10">
    <property type="entry name" value="Periplasmic binding protein-like II"/>
    <property type="match status" value="3"/>
</dbReference>
<accession>A0A1F5TS74</accession>
<evidence type="ECO:0000259" key="5">
    <source>
        <dbReference type="Pfam" id="PF09084"/>
    </source>
</evidence>
<keyword evidence="3 4" id="KW-0732">Signal</keyword>
<comment type="subcellular location">
    <subcellularLocation>
        <location evidence="1">Periplasm</location>
    </subcellularLocation>
</comment>
<protein>
    <recommendedName>
        <fullName evidence="5">SsuA/THI5-like domain-containing protein</fullName>
    </recommendedName>
</protein>
<dbReference type="SUPFAM" id="SSF53850">
    <property type="entry name" value="Periplasmic binding protein-like II"/>
    <property type="match status" value="1"/>
</dbReference>
<comment type="similarity">
    <text evidence="2">Belongs to the bacterial solute-binding protein SsuA/TauA family.</text>
</comment>
<dbReference type="PANTHER" id="PTHR30024">
    <property type="entry name" value="ALIPHATIC SULFONATES-BINDING PROTEIN-RELATED"/>
    <property type="match status" value="1"/>
</dbReference>
<dbReference type="AlphaFoldDB" id="A0A1F5TS74"/>
<dbReference type="Pfam" id="PF09084">
    <property type="entry name" value="NMT1"/>
    <property type="match status" value="1"/>
</dbReference>
<name>A0A1F5TS74_9BACT</name>
<dbReference type="PANTHER" id="PTHR30024:SF47">
    <property type="entry name" value="TAURINE-BINDING PERIPLASMIC PROTEIN"/>
    <property type="match status" value="1"/>
</dbReference>
<evidence type="ECO:0000256" key="4">
    <source>
        <dbReference type="SAM" id="SignalP"/>
    </source>
</evidence>
<dbReference type="EMBL" id="MFGO01000006">
    <property type="protein sequence ID" value="OGF41689.1"/>
    <property type="molecule type" value="Genomic_DNA"/>
</dbReference>
<feature type="domain" description="SsuA/THI5-like" evidence="5">
    <location>
        <begin position="60"/>
        <end position="256"/>
    </location>
</feature>
<proteinExistence type="inferred from homology"/>
<feature type="signal peptide" evidence="4">
    <location>
        <begin position="1"/>
        <end position="22"/>
    </location>
</feature>
<feature type="chain" id="PRO_5009521411" description="SsuA/THI5-like domain-containing protein" evidence="4">
    <location>
        <begin position="23"/>
        <end position="334"/>
    </location>
</feature>